<evidence type="ECO:0000313" key="3">
    <source>
        <dbReference type="Proteomes" id="UP000002009"/>
    </source>
</evidence>
<keyword evidence="1" id="KW-0472">Membrane</keyword>
<accession>C1E6K0</accession>
<evidence type="ECO:0000313" key="2">
    <source>
        <dbReference type="EMBL" id="ACO63445.1"/>
    </source>
</evidence>
<gene>
    <name evidence="2" type="ORF">MICPUN_58688</name>
</gene>
<feature type="transmembrane region" description="Helical" evidence="1">
    <location>
        <begin position="227"/>
        <end position="246"/>
    </location>
</feature>
<evidence type="ECO:0000256" key="1">
    <source>
        <dbReference type="SAM" id="Phobius"/>
    </source>
</evidence>
<dbReference type="OMA" id="FDMSVET"/>
<keyword evidence="1" id="KW-1133">Transmembrane helix</keyword>
<keyword evidence="1" id="KW-0812">Transmembrane</keyword>
<dbReference type="InParanoid" id="C1E6K0"/>
<dbReference type="InterPro" id="IPR021788">
    <property type="entry name" value="CPP1-like"/>
</dbReference>
<dbReference type="STRING" id="296587.C1E6K0"/>
<organism evidence="2 3">
    <name type="scientific">Micromonas commoda (strain RCC299 / NOUM17 / CCMP2709)</name>
    <name type="common">Picoplanktonic green alga</name>
    <dbReference type="NCBI Taxonomy" id="296587"/>
    <lineage>
        <taxon>Eukaryota</taxon>
        <taxon>Viridiplantae</taxon>
        <taxon>Chlorophyta</taxon>
        <taxon>Mamiellophyceae</taxon>
        <taxon>Mamiellales</taxon>
        <taxon>Mamiellaceae</taxon>
        <taxon>Micromonas</taxon>
    </lineage>
</organism>
<dbReference type="EMBL" id="CP001326">
    <property type="protein sequence ID" value="ACO63445.1"/>
    <property type="molecule type" value="Genomic_DNA"/>
</dbReference>
<sequence>MNVICGRVACAPTNSSPRLGSGRSPVSSKRATANLLPKLHSRKNGRGSMFVVRASDGTESSTMDYAGALKFLGLSESASSEDMVRAKNQMIARYENQEDKLQKVEAAYDVVLMRSLMKRSQGEVSDNRVKYADVLSPGATVKQNLPPWARDLTTKLPPRPAFETPDNETLTQCGIALGVLTALTLAQGCSQPPGVDNPPGLQLSLALLGSVWLLRKKNLTLSRSISLALLGLSAGAFVGGAVQGWLRVDIVPLGALSSPSALVSEFGLVGIFAASAFLY</sequence>
<keyword evidence="3" id="KW-1185">Reference proteome</keyword>
<dbReference type="AlphaFoldDB" id="C1E6K0"/>
<dbReference type="PANTHER" id="PTHR33372:SF10">
    <property type="entry name" value="OS03G0137300 PROTEIN"/>
    <property type="match status" value="1"/>
</dbReference>
<dbReference type="KEGG" id="mis:MICPUN_58688"/>
<dbReference type="FunCoup" id="C1E6K0">
    <property type="interactions" value="328"/>
</dbReference>
<dbReference type="RefSeq" id="XP_002502187.1">
    <property type="nucleotide sequence ID" value="XM_002502141.1"/>
</dbReference>
<dbReference type="PANTHER" id="PTHR33372">
    <property type="match status" value="1"/>
</dbReference>
<dbReference type="eggNOG" id="KOG0017">
    <property type="taxonomic scope" value="Eukaryota"/>
</dbReference>
<dbReference type="GO" id="GO:0031969">
    <property type="term" value="C:chloroplast membrane"/>
    <property type="evidence" value="ECO:0007669"/>
    <property type="project" value="TreeGrafter"/>
</dbReference>
<reference evidence="2 3" key="1">
    <citation type="journal article" date="2009" name="Science">
        <title>Green evolution and dynamic adaptations revealed by genomes of the marine picoeukaryotes Micromonas.</title>
        <authorList>
            <person name="Worden A.Z."/>
            <person name="Lee J.H."/>
            <person name="Mock T."/>
            <person name="Rouze P."/>
            <person name="Simmons M.P."/>
            <person name="Aerts A.L."/>
            <person name="Allen A.E."/>
            <person name="Cuvelier M.L."/>
            <person name="Derelle E."/>
            <person name="Everett M.V."/>
            <person name="Foulon E."/>
            <person name="Grimwood J."/>
            <person name="Gundlach H."/>
            <person name="Henrissat B."/>
            <person name="Napoli C."/>
            <person name="McDonald S.M."/>
            <person name="Parker M.S."/>
            <person name="Rombauts S."/>
            <person name="Salamov A."/>
            <person name="Von Dassow P."/>
            <person name="Badger J.H."/>
            <person name="Coutinho P.M."/>
            <person name="Demir E."/>
            <person name="Dubchak I."/>
            <person name="Gentemann C."/>
            <person name="Eikrem W."/>
            <person name="Gready J.E."/>
            <person name="John U."/>
            <person name="Lanier W."/>
            <person name="Lindquist E.A."/>
            <person name="Lucas S."/>
            <person name="Mayer K.F."/>
            <person name="Moreau H."/>
            <person name="Not F."/>
            <person name="Otillar R."/>
            <person name="Panaud O."/>
            <person name="Pangilinan J."/>
            <person name="Paulsen I."/>
            <person name="Piegu B."/>
            <person name="Poliakov A."/>
            <person name="Robbens S."/>
            <person name="Schmutz J."/>
            <person name="Toulza E."/>
            <person name="Wyss T."/>
            <person name="Zelensky A."/>
            <person name="Zhou K."/>
            <person name="Armbrust E.V."/>
            <person name="Bhattacharya D."/>
            <person name="Goodenough U.W."/>
            <person name="Van de Peer Y."/>
            <person name="Grigoriev I.V."/>
        </authorList>
    </citation>
    <scope>NUCLEOTIDE SEQUENCE [LARGE SCALE GENOMIC DNA]</scope>
    <source>
        <strain evidence="3">RCC299 / NOUM17</strain>
    </source>
</reference>
<protein>
    <submittedName>
        <fullName evidence="2">Uncharacterized protein</fullName>
    </submittedName>
</protein>
<dbReference type="GeneID" id="8243848"/>
<proteinExistence type="predicted"/>
<dbReference type="Proteomes" id="UP000002009">
    <property type="component" value="Chromosome 5"/>
</dbReference>
<feature type="transmembrane region" description="Helical" evidence="1">
    <location>
        <begin position="258"/>
        <end position="278"/>
    </location>
</feature>
<dbReference type="Pfam" id="PF11833">
    <property type="entry name" value="CPP1-like"/>
    <property type="match status" value="1"/>
</dbReference>
<dbReference type="OrthoDB" id="513574at2759"/>
<name>C1E6K0_MICCC</name>